<comment type="caution">
    <text evidence="3">The sequence shown here is derived from an EMBL/GenBank/DDBJ whole genome shotgun (WGS) entry which is preliminary data.</text>
</comment>
<feature type="region of interest" description="Disordered" evidence="1">
    <location>
        <begin position="855"/>
        <end position="889"/>
    </location>
</feature>
<feature type="compositionally biased region" description="Basic and acidic residues" evidence="1">
    <location>
        <begin position="291"/>
        <end position="300"/>
    </location>
</feature>
<dbReference type="SUPFAM" id="SSF48425">
    <property type="entry name" value="Sec7 domain"/>
    <property type="match status" value="1"/>
</dbReference>
<feature type="compositionally biased region" description="Basic and acidic residues" evidence="1">
    <location>
        <begin position="1006"/>
        <end position="1016"/>
    </location>
</feature>
<gene>
    <name evidence="3" type="ORF">CU097_010500</name>
</gene>
<feature type="compositionally biased region" description="Low complexity" evidence="1">
    <location>
        <begin position="162"/>
        <end position="179"/>
    </location>
</feature>
<organism evidence="3 4">
    <name type="scientific">Rhizopus azygosporus</name>
    <name type="common">Rhizopus microsporus var. azygosporus</name>
    <dbReference type="NCBI Taxonomy" id="86630"/>
    <lineage>
        <taxon>Eukaryota</taxon>
        <taxon>Fungi</taxon>
        <taxon>Fungi incertae sedis</taxon>
        <taxon>Mucoromycota</taxon>
        <taxon>Mucoromycotina</taxon>
        <taxon>Mucoromycetes</taxon>
        <taxon>Mucorales</taxon>
        <taxon>Mucorineae</taxon>
        <taxon>Rhizopodaceae</taxon>
        <taxon>Rhizopus</taxon>
    </lineage>
</organism>
<feature type="compositionally biased region" description="Polar residues" evidence="1">
    <location>
        <begin position="208"/>
        <end position="220"/>
    </location>
</feature>
<name>A0A367JMA9_RHIAZ</name>
<dbReference type="GO" id="GO:0005085">
    <property type="term" value="F:guanyl-nucleotide exchange factor activity"/>
    <property type="evidence" value="ECO:0007669"/>
    <property type="project" value="InterPro"/>
</dbReference>
<dbReference type="PANTHER" id="PTHR10663">
    <property type="entry name" value="GUANYL-NUCLEOTIDE EXCHANGE FACTOR"/>
    <property type="match status" value="1"/>
</dbReference>
<proteinExistence type="predicted"/>
<protein>
    <recommendedName>
        <fullName evidence="2">SEC7 domain-containing protein</fullName>
    </recommendedName>
</protein>
<dbReference type="STRING" id="86630.A0A367JMA9"/>
<feature type="compositionally biased region" description="Low complexity" evidence="1">
    <location>
        <begin position="12"/>
        <end position="27"/>
    </location>
</feature>
<dbReference type="PROSITE" id="PS50190">
    <property type="entry name" value="SEC7"/>
    <property type="match status" value="1"/>
</dbReference>
<dbReference type="InterPro" id="IPR023394">
    <property type="entry name" value="Sec7_C_sf"/>
</dbReference>
<evidence type="ECO:0000313" key="3">
    <source>
        <dbReference type="EMBL" id="RCH90831.1"/>
    </source>
</evidence>
<dbReference type="InterPro" id="IPR000904">
    <property type="entry name" value="Sec7_dom"/>
</dbReference>
<feature type="domain" description="SEC7" evidence="2">
    <location>
        <begin position="429"/>
        <end position="690"/>
    </location>
</feature>
<dbReference type="EMBL" id="PJQL01001061">
    <property type="protein sequence ID" value="RCH90831.1"/>
    <property type="molecule type" value="Genomic_DNA"/>
</dbReference>
<keyword evidence="4" id="KW-1185">Reference proteome</keyword>
<dbReference type="OrthoDB" id="430364at2759"/>
<dbReference type="SUPFAM" id="SSF50729">
    <property type="entry name" value="PH domain-like"/>
    <property type="match status" value="1"/>
</dbReference>
<dbReference type="Gene3D" id="1.10.1000.11">
    <property type="entry name" value="Arf Nucleotide-binding Site Opener,domain 2"/>
    <property type="match status" value="1"/>
</dbReference>
<dbReference type="InterPro" id="IPR011993">
    <property type="entry name" value="PH-like_dom_sf"/>
</dbReference>
<evidence type="ECO:0000313" key="4">
    <source>
        <dbReference type="Proteomes" id="UP000252139"/>
    </source>
</evidence>
<dbReference type="Gene3D" id="2.30.29.30">
    <property type="entry name" value="Pleckstrin-homology domain (PH domain)/Phosphotyrosine-binding domain (PTB)"/>
    <property type="match status" value="1"/>
</dbReference>
<feature type="region of interest" description="Disordered" evidence="1">
    <location>
        <begin position="288"/>
        <end position="308"/>
    </location>
</feature>
<accession>A0A367JMA9</accession>
<feature type="compositionally biased region" description="Basic and acidic residues" evidence="1">
    <location>
        <begin position="855"/>
        <end position="883"/>
    </location>
</feature>
<feature type="region of interest" description="Disordered" evidence="1">
    <location>
        <begin position="1"/>
        <end position="66"/>
    </location>
</feature>
<feature type="compositionally biased region" description="Polar residues" evidence="1">
    <location>
        <begin position="33"/>
        <end position="42"/>
    </location>
</feature>
<dbReference type="SMART" id="SM00222">
    <property type="entry name" value="Sec7"/>
    <property type="match status" value="1"/>
</dbReference>
<feature type="compositionally biased region" description="Low complexity" evidence="1">
    <location>
        <begin position="51"/>
        <end position="62"/>
    </location>
</feature>
<dbReference type="AlphaFoldDB" id="A0A367JMA9"/>
<feature type="compositionally biased region" description="Acidic residues" evidence="1">
    <location>
        <begin position="189"/>
        <end position="199"/>
    </location>
</feature>
<feature type="region of interest" description="Disordered" evidence="1">
    <location>
        <begin position="136"/>
        <end position="248"/>
    </location>
</feature>
<dbReference type="InterPro" id="IPR035999">
    <property type="entry name" value="Sec7_dom_sf"/>
</dbReference>
<reference evidence="3 4" key="1">
    <citation type="journal article" date="2018" name="G3 (Bethesda)">
        <title>Phylogenetic and Phylogenomic Definition of Rhizopus Species.</title>
        <authorList>
            <person name="Gryganskyi A.P."/>
            <person name="Golan J."/>
            <person name="Dolatabadi S."/>
            <person name="Mondo S."/>
            <person name="Robb S."/>
            <person name="Idnurm A."/>
            <person name="Muszewska A."/>
            <person name="Steczkiewicz K."/>
            <person name="Masonjones S."/>
            <person name="Liao H.L."/>
            <person name="Gajdeczka M.T."/>
            <person name="Anike F."/>
            <person name="Vuek A."/>
            <person name="Anishchenko I.M."/>
            <person name="Voigt K."/>
            <person name="de Hoog G.S."/>
            <person name="Smith M.E."/>
            <person name="Heitman J."/>
            <person name="Vilgalys R."/>
            <person name="Stajich J.E."/>
        </authorList>
    </citation>
    <scope>NUCLEOTIDE SEQUENCE [LARGE SCALE GENOMIC DNA]</scope>
    <source>
        <strain evidence="3 4">CBS 357.93</strain>
    </source>
</reference>
<evidence type="ECO:0000256" key="1">
    <source>
        <dbReference type="SAM" id="MobiDB-lite"/>
    </source>
</evidence>
<feature type="compositionally biased region" description="Polar residues" evidence="1">
    <location>
        <begin position="975"/>
        <end position="1003"/>
    </location>
</feature>
<evidence type="ECO:0000259" key="2">
    <source>
        <dbReference type="PROSITE" id="PS50190"/>
    </source>
</evidence>
<feature type="region of interest" description="Disordered" evidence="1">
    <location>
        <begin position="975"/>
        <end position="1016"/>
    </location>
</feature>
<sequence>MTNRMENEPTFSESASRSSSNSNREYSIYAKSGTFNSSSLIGNPNKERKSSASSLGSSSGPSFTQRLIDRGVAVPSSFSNWERIRPSDDSSSPSSFDFDSYYGMSPFITPSFSATEGGHFHQDGPLYKSLRHRYEKEKHSNLKSDSIGEEEAVLSSPEFLASNNNNNNKKKPSSQQLKSSNHKEKQSAEDSDIELSDEEEGHHHIPTISLSDKSRSNNLLPLNHRVRRSRSPLSFPPAVDNSGSRSSDSKLLSYHQNLYNNILERNDSEEEKLTLSPTSERIKKFLITPPKHHEKEKSEESPVAVMPPLSRQPKPLPAPPRQHLLQTPVFQVVNANTVKDRYLFLFNDLLLICKPIMDENIIVSNSNSSSTAVKSNKERYRFRPNENSLFQVKNIVELAKLTLYIAKDDYYAANSKPPSIEIGPDGRPILPPARKIHPIMASALRKFETSANLGIQYLIDKGILTNDPLNIANFLFKTPDLNRRQLGYYLADQKNADVYDAFLECFRLVGLRLDEALRILLTTFRLPSNWEALEYIIERFAKKWHDANQNVIKFHEDMVVKVVMATLFLNAELWYDATSEKDVFWFAREVKERQGRQAKRKMSMFDYQRVNHQFDGLPSRHASTLIHTNESGPNRQSVTIEPLHYIMSLRAKGSSHPTLDEFLERWNYYDQYRLVPREFMEEMYKSIEQERLETGWDNKTGRRIAKPSEAAIPDDDGKPISPSMQQQLSQDVVITVIPHRLPSRLTKGVPSDPIIISIPAPDKGLQIKLRGQDLVFEPNVLDFSNSCIQSFTITGNTLGRTSLMFIKSGENAGNYVSPTLPRTKTVIVERPFMRYTFQIGFKHIDEKLLALDARPDSQKKISDSNNRADKKRDGKDSEVVKQEVDDDEERKQRNYMVNRRYTFSVETAEERIEWIEALKKLSGCVNDIKNEKNMRQLESMSSEARVALQVLKEVLLADEVKKGTARTKSNKLHSVNISTTTSPGSDMTSPTVIHNGSSSNQPTDDIPTRSDSYDERHGRAMKLLLPKKKIESNRSSAMTTSTTTATTANVVTKRGHEIIKLVVQNSMVPLVLSFLRNCINDK</sequence>
<dbReference type="PANTHER" id="PTHR10663:SF402">
    <property type="entry name" value="MIP16918P"/>
    <property type="match status" value="1"/>
</dbReference>
<dbReference type="Pfam" id="PF01369">
    <property type="entry name" value="Sec7"/>
    <property type="match status" value="1"/>
</dbReference>
<dbReference type="Proteomes" id="UP000252139">
    <property type="component" value="Unassembled WGS sequence"/>
</dbReference>
<dbReference type="GO" id="GO:0032012">
    <property type="term" value="P:regulation of ARF protein signal transduction"/>
    <property type="evidence" value="ECO:0007669"/>
    <property type="project" value="InterPro"/>
</dbReference>
<feature type="region of interest" description="Disordered" evidence="1">
    <location>
        <begin position="703"/>
        <end position="723"/>
    </location>
</feature>
<dbReference type="Gene3D" id="1.10.220.20">
    <property type="match status" value="1"/>
</dbReference>